<name>A0A1I5CV36_9HYPH</name>
<proteinExistence type="predicted"/>
<gene>
    <name evidence="3" type="ORF">SAMN04488056_102365</name>
</gene>
<dbReference type="GO" id="GO:0043164">
    <property type="term" value="P:Gram-negative-bacterium-type cell wall biogenesis"/>
    <property type="evidence" value="ECO:0007669"/>
    <property type="project" value="TreeGrafter"/>
</dbReference>
<feature type="domain" description="DUF218" evidence="2">
    <location>
        <begin position="84"/>
        <end position="255"/>
    </location>
</feature>
<dbReference type="STRING" id="655353.SAMN04488056_102365"/>
<keyword evidence="1" id="KW-0812">Transmembrane</keyword>
<keyword evidence="1" id="KW-0472">Membrane</keyword>
<keyword evidence="4" id="KW-1185">Reference proteome</keyword>
<dbReference type="EMBL" id="FOVR01000002">
    <property type="protein sequence ID" value="SFN90808.1"/>
    <property type="molecule type" value="Genomic_DNA"/>
</dbReference>
<sequence>MGTVFFVLSKIVGLLLLVESWLLLGLLFSLAMLFAGAVVPARWGLTITLLILVLVLSPLTDMALAKLETTYPTNPDLTKGKPIDGILVLGGSIVTGHSETWKQPELNHAGERITEAARLARLLPDIPIFISGGNASPLDVVLGNRGASEAEMTRDLLVGMGVEASRIQIETKSRNTAENATFSARLVGDDISKHWLLITSAFHMARSMRSFERAGWTDLMPYPVDHRTNLSSKPFSWYPGGKIERADLLIKELVGLVVYGWTGR</sequence>
<dbReference type="AlphaFoldDB" id="A0A1I5CV36"/>
<evidence type="ECO:0000256" key="1">
    <source>
        <dbReference type="SAM" id="Phobius"/>
    </source>
</evidence>
<organism evidence="3 4">
    <name type="scientific">Cohaesibacter marisflavi</name>
    <dbReference type="NCBI Taxonomy" id="655353"/>
    <lineage>
        <taxon>Bacteria</taxon>
        <taxon>Pseudomonadati</taxon>
        <taxon>Pseudomonadota</taxon>
        <taxon>Alphaproteobacteria</taxon>
        <taxon>Hyphomicrobiales</taxon>
        <taxon>Cohaesibacteraceae</taxon>
    </lineage>
</organism>
<evidence type="ECO:0000313" key="3">
    <source>
        <dbReference type="EMBL" id="SFN90808.1"/>
    </source>
</evidence>
<dbReference type="InterPro" id="IPR051599">
    <property type="entry name" value="Cell_Envelope_Assoc"/>
</dbReference>
<dbReference type="CDD" id="cd06259">
    <property type="entry name" value="YdcF-like"/>
    <property type="match status" value="1"/>
</dbReference>
<protein>
    <submittedName>
        <fullName evidence="3">Uncharacterized SAM-binding protein YcdF, DUF218 family</fullName>
    </submittedName>
</protein>
<evidence type="ECO:0000313" key="4">
    <source>
        <dbReference type="Proteomes" id="UP000199236"/>
    </source>
</evidence>
<dbReference type="Gene3D" id="3.40.50.620">
    <property type="entry name" value="HUPs"/>
    <property type="match status" value="1"/>
</dbReference>
<dbReference type="Pfam" id="PF02698">
    <property type="entry name" value="DUF218"/>
    <property type="match status" value="1"/>
</dbReference>
<reference evidence="3 4" key="1">
    <citation type="submission" date="2016-10" db="EMBL/GenBank/DDBJ databases">
        <authorList>
            <person name="de Groot N.N."/>
        </authorList>
    </citation>
    <scope>NUCLEOTIDE SEQUENCE [LARGE SCALE GENOMIC DNA]</scope>
    <source>
        <strain evidence="3 4">CGMCC 1.9157</strain>
    </source>
</reference>
<dbReference type="RefSeq" id="WP_090069730.1">
    <property type="nucleotide sequence ID" value="NZ_FOVR01000002.1"/>
</dbReference>
<feature type="transmembrane region" description="Helical" evidence="1">
    <location>
        <begin position="41"/>
        <end position="59"/>
    </location>
</feature>
<dbReference type="GO" id="GO:0005886">
    <property type="term" value="C:plasma membrane"/>
    <property type="evidence" value="ECO:0007669"/>
    <property type="project" value="TreeGrafter"/>
</dbReference>
<keyword evidence="1" id="KW-1133">Transmembrane helix</keyword>
<feature type="transmembrane region" description="Helical" evidence="1">
    <location>
        <begin position="12"/>
        <end position="35"/>
    </location>
</feature>
<evidence type="ECO:0000259" key="2">
    <source>
        <dbReference type="Pfam" id="PF02698"/>
    </source>
</evidence>
<dbReference type="PANTHER" id="PTHR30336:SF4">
    <property type="entry name" value="ENVELOPE BIOGENESIS FACTOR ELYC"/>
    <property type="match status" value="1"/>
</dbReference>
<dbReference type="PANTHER" id="PTHR30336">
    <property type="entry name" value="INNER MEMBRANE PROTEIN, PROBABLE PERMEASE"/>
    <property type="match status" value="1"/>
</dbReference>
<dbReference type="Proteomes" id="UP000199236">
    <property type="component" value="Unassembled WGS sequence"/>
</dbReference>
<dbReference type="InterPro" id="IPR003848">
    <property type="entry name" value="DUF218"/>
</dbReference>
<dbReference type="GO" id="GO:0000270">
    <property type="term" value="P:peptidoglycan metabolic process"/>
    <property type="evidence" value="ECO:0007669"/>
    <property type="project" value="TreeGrafter"/>
</dbReference>
<accession>A0A1I5CV36</accession>
<dbReference type="InterPro" id="IPR014729">
    <property type="entry name" value="Rossmann-like_a/b/a_fold"/>
</dbReference>